<dbReference type="GeneID" id="66055315"/>
<dbReference type="Gramene" id="PNW76783">
    <property type="protein sequence ID" value="PNW76783"/>
    <property type="gene ID" value="CHLRE_11g476000v5"/>
</dbReference>
<dbReference type="RefSeq" id="XP_042919630.1">
    <property type="nucleotide sequence ID" value="XM_043067625.1"/>
</dbReference>
<protein>
    <submittedName>
        <fullName evidence="1">Uncharacterized protein</fullName>
    </submittedName>
</protein>
<accession>A0A2K3D8D4</accession>
<proteinExistence type="predicted"/>
<organism evidence="1 2">
    <name type="scientific">Chlamydomonas reinhardtii</name>
    <name type="common">Chlamydomonas smithii</name>
    <dbReference type="NCBI Taxonomy" id="3055"/>
    <lineage>
        <taxon>Eukaryota</taxon>
        <taxon>Viridiplantae</taxon>
        <taxon>Chlorophyta</taxon>
        <taxon>core chlorophytes</taxon>
        <taxon>Chlorophyceae</taxon>
        <taxon>CS clade</taxon>
        <taxon>Chlamydomonadales</taxon>
        <taxon>Chlamydomonadaceae</taxon>
        <taxon>Chlamydomonas</taxon>
    </lineage>
</organism>
<sequence length="62" mass="7167">MAQPQPQPAQALSLEEQVDQLEYEIQKLARIIRRPDPATVLVELTVAAFNYVMYGKRHEKED</sequence>
<dbReference type="Proteomes" id="UP000006906">
    <property type="component" value="Chromosome 11"/>
</dbReference>
<dbReference type="EMBL" id="CM008972">
    <property type="protein sequence ID" value="PNW76783.1"/>
    <property type="molecule type" value="Genomic_DNA"/>
</dbReference>
<name>A0A2K3D8D4_CHLRE</name>
<evidence type="ECO:0000313" key="2">
    <source>
        <dbReference type="Proteomes" id="UP000006906"/>
    </source>
</evidence>
<keyword evidence="2" id="KW-1185">Reference proteome</keyword>
<dbReference type="InParanoid" id="A0A2K3D8D4"/>
<dbReference type="KEGG" id="cre:CHLRE_11g476000v5"/>
<gene>
    <name evidence="1" type="ORF">CHLRE_11g476000v5</name>
</gene>
<dbReference type="AlphaFoldDB" id="A0A2K3D8D4"/>
<evidence type="ECO:0000313" key="1">
    <source>
        <dbReference type="EMBL" id="PNW76783.1"/>
    </source>
</evidence>
<reference evidence="1 2" key="1">
    <citation type="journal article" date="2007" name="Science">
        <title>The Chlamydomonas genome reveals the evolution of key animal and plant functions.</title>
        <authorList>
            <person name="Merchant S.S."/>
            <person name="Prochnik S.E."/>
            <person name="Vallon O."/>
            <person name="Harris E.H."/>
            <person name="Karpowicz S.J."/>
            <person name="Witman G.B."/>
            <person name="Terry A."/>
            <person name="Salamov A."/>
            <person name="Fritz-Laylin L.K."/>
            <person name="Marechal-Drouard L."/>
            <person name="Marshall W.F."/>
            <person name="Qu L.H."/>
            <person name="Nelson D.R."/>
            <person name="Sanderfoot A.A."/>
            <person name="Spalding M.H."/>
            <person name="Kapitonov V.V."/>
            <person name="Ren Q."/>
            <person name="Ferris P."/>
            <person name="Lindquist E."/>
            <person name="Shapiro H."/>
            <person name="Lucas S.M."/>
            <person name="Grimwood J."/>
            <person name="Schmutz J."/>
            <person name="Cardol P."/>
            <person name="Cerutti H."/>
            <person name="Chanfreau G."/>
            <person name="Chen C.L."/>
            <person name="Cognat V."/>
            <person name="Croft M.T."/>
            <person name="Dent R."/>
            <person name="Dutcher S."/>
            <person name="Fernandez E."/>
            <person name="Fukuzawa H."/>
            <person name="Gonzalez-Ballester D."/>
            <person name="Gonzalez-Halphen D."/>
            <person name="Hallmann A."/>
            <person name="Hanikenne M."/>
            <person name="Hippler M."/>
            <person name="Inwood W."/>
            <person name="Jabbari K."/>
            <person name="Kalanon M."/>
            <person name="Kuras R."/>
            <person name="Lefebvre P.A."/>
            <person name="Lemaire S.D."/>
            <person name="Lobanov A.V."/>
            <person name="Lohr M."/>
            <person name="Manuell A."/>
            <person name="Meier I."/>
            <person name="Mets L."/>
            <person name="Mittag M."/>
            <person name="Mittelmeier T."/>
            <person name="Moroney J.V."/>
            <person name="Moseley J."/>
            <person name="Napoli C."/>
            <person name="Nedelcu A.M."/>
            <person name="Niyogi K."/>
            <person name="Novoselov S.V."/>
            <person name="Paulsen I.T."/>
            <person name="Pazour G."/>
            <person name="Purton S."/>
            <person name="Ral J.P."/>
            <person name="Riano-Pachon D.M."/>
            <person name="Riekhof W."/>
            <person name="Rymarquis L."/>
            <person name="Schroda M."/>
            <person name="Stern D."/>
            <person name="Umen J."/>
            <person name="Willows R."/>
            <person name="Wilson N."/>
            <person name="Zimmer S.L."/>
            <person name="Allmer J."/>
            <person name="Balk J."/>
            <person name="Bisova K."/>
            <person name="Chen C.J."/>
            <person name="Elias M."/>
            <person name="Gendler K."/>
            <person name="Hauser C."/>
            <person name="Lamb M.R."/>
            <person name="Ledford H."/>
            <person name="Long J.C."/>
            <person name="Minagawa J."/>
            <person name="Page M.D."/>
            <person name="Pan J."/>
            <person name="Pootakham W."/>
            <person name="Roje S."/>
            <person name="Rose A."/>
            <person name="Stahlberg E."/>
            <person name="Terauchi A.M."/>
            <person name="Yang P."/>
            <person name="Ball S."/>
            <person name="Bowler C."/>
            <person name="Dieckmann C.L."/>
            <person name="Gladyshev V.N."/>
            <person name="Green P."/>
            <person name="Jorgensen R."/>
            <person name="Mayfield S."/>
            <person name="Mueller-Roeber B."/>
            <person name="Rajamani S."/>
            <person name="Sayre R.T."/>
            <person name="Brokstein P."/>
            <person name="Dubchak I."/>
            <person name="Goodstein D."/>
            <person name="Hornick L."/>
            <person name="Huang Y.W."/>
            <person name="Jhaveri J."/>
            <person name="Luo Y."/>
            <person name="Martinez D."/>
            <person name="Ngau W.C."/>
            <person name="Otillar B."/>
            <person name="Poliakov A."/>
            <person name="Porter A."/>
            <person name="Szajkowski L."/>
            <person name="Werner G."/>
            <person name="Zhou K."/>
            <person name="Grigoriev I.V."/>
            <person name="Rokhsar D.S."/>
            <person name="Grossman A.R."/>
        </authorList>
    </citation>
    <scope>NUCLEOTIDE SEQUENCE [LARGE SCALE GENOMIC DNA]</scope>
    <source>
        <strain evidence="2">CC-503</strain>
    </source>
</reference>